<feature type="signal peptide" evidence="1">
    <location>
        <begin position="1"/>
        <end position="26"/>
    </location>
</feature>
<proteinExistence type="predicted"/>
<dbReference type="AlphaFoldDB" id="A0A0P0VCE5"/>
<organism evidence="2 3">
    <name type="scientific">Oryza sativa subsp. japonica</name>
    <name type="common">Rice</name>
    <dbReference type="NCBI Taxonomy" id="39947"/>
    <lineage>
        <taxon>Eukaryota</taxon>
        <taxon>Viridiplantae</taxon>
        <taxon>Streptophyta</taxon>
        <taxon>Embryophyta</taxon>
        <taxon>Tracheophyta</taxon>
        <taxon>Spermatophyta</taxon>
        <taxon>Magnoliopsida</taxon>
        <taxon>Liliopsida</taxon>
        <taxon>Poales</taxon>
        <taxon>Poaceae</taxon>
        <taxon>BOP clade</taxon>
        <taxon>Oryzoideae</taxon>
        <taxon>Oryzeae</taxon>
        <taxon>Oryzinae</taxon>
        <taxon>Oryza</taxon>
        <taxon>Oryza sativa</taxon>
    </lineage>
</organism>
<reference evidence="3" key="1">
    <citation type="journal article" date="2005" name="Nature">
        <title>The map-based sequence of the rice genome.</title>
        <authorList>
            <consortium name="International rice genome sequencing project (IRGSP)"/>
            <person name="Matsumoto T."/>
            <person name="Wu J."/>
            <person name="Kanamori H."/>
            <person name="Katayose Y."/>
            <person name="Fujisawa M."/>
            <person name="Namiki N."/>
            <person name="Mizuno H."/>
            <person name="Yamamoto K."/>
            <person name="Antonio B.A."/>
            <person name="Baba T."/>
            <person name="Sakata K."/>
            <person name="Nagamura Y."/>
            <person name="Aoki H."/>
            <person name="Arikawa K."/>
            <person name="Arita K."/>
            <person name="Bito T."/>
            <person name="Chiden Y."/>
            <person name="Fujitsuka N."/>
            <person name="Fukunaka R."/>
            <person name="Hamada M."/>
            <person name="Harada C."/>
            <person name="Hayashi A."/>
            <person name="Hijishita S."/>
            <person name="Honda M."/>
            <person name="Hosokawa S."/>
            <person name="Ichikawa Y."/>
            <person name="Idonuma A."/>
            <person name="Iijima M."/>
            <person name="Ikeda M."/>
            <person name="Ikeno M."/>
            <person name="Ito K."/>
            <person name="Ito S."/>
            <person name="Ito T."/>
            <person name="Ito Y."/>
            <person name="Ito Y."/>
            <person name="Iwabuchi A."/>
            <person name="Kamiya K."/>
            <person name="Karasawa W."/>
            <person name="Kurita K."/>
            <person name="Katagiri S."/>
            <person name="Kikuta A."/>
            <person name="Kobayashi H."/>
            <person name="Kobayashi N."/>
            <person name="Machita K."/>
            <person name="Maehara T."/>
            <person name="Masukawa M."/>
            <person name="Mizubayashi T."/>
            <person name="Mukai Y."/>
            <person name="Nagasaki H."/>
            <person name="Nagata Y."/>
            <person name="Naito S."/>
            <person name="Nakashima M."/>
            <person name="Nakama Y."/>
            <person name="Nakamichi Y."/>
            <person name="Nakamura M."/>
            <person name="Meguro A."/>
            <person name="Negishi M."/>
            <person name="Ohta I."/>
            <person name="Ohta T."/>
            <person name="Okamoto M."/>
            <person name="Ono N."/>
            <person name="Saji S."/>
            <person name="Sakaguchi M."/>
            <person name="Sakai K."/>
            <person name="Shibata M."/>
            <person name="Shimokawa T."/>
            <person name="Song J."/>
            <person name="Takazaki Y."/>
            <person name="Terasawa K."/>
            <person name="Tsugane M."/>
            <person name="Tsuji K."/>
            <person name="Ueda S."/>
            <person name="Waki K."/>
            <person name="Yamagata H."/>
            <person name="Yamamoto M."/>
            <person name="Yamamoto S."/>
            <person name="Yamane H."/>
            <person name="Yoshiki S."/>
            <person name="Yoshihara R."/>
            <person name="Yukawa K."/>
            <person name="Zhong H."/>
            <person name="Yano M."/>
            <person name="Yuan Q."/>
            <person name="Ouyang S."/>
            <person name="Liu J."/>
            <person name="Jones K.M."/>
            <person name="Gansberger K."/>
            <person name="Moffat K."/>
            <person name="Hill J."/>
            <person name="Bera J."/>
            <person name="Fadrosh D."/>
            <person name="Jin S."/>
            <person name="Johri S."/>
            <person name="Kim M."/>
            <person name="Overton L."/>
            <person name="Reardon M."/>
            <person name="Tsitrin T."/>
            <person name="Vuong H."/>
            <person name="Weaver B."/>
            <person name="Ciecko A."/>
            <person name="Tallon L."/>
            <person name="Jackson J."/>
            <person name="Pai G."/>
            <person name="Aken S.V."/>
            <person name="Utterback T."/>
            <person name="Reidmuller S."/>
            <person name="Feldblyum T."/>
            <person name="Hsiao J."/>
            <person name="Zismann V."/>
            <person name="Iobst S."/>
            <person name="de Vazeille A.R."/>
            <person name="Buell C.R."/>
            <person name="Ying K."/>
            <person name="Li Y."/>
            <person name="Lu T."/>
            <person name="Huang Y."/>
            <person name="Zhao Q."/>
            <person name="Feng Q."/>
            <person name="Zhang L."/>
            <person name="Zhu J."/>
            <person name="Weng Q."/>
            <person name="Mu J."/>
            <person name="Lu Y."/>
            <person name="Fan D."/>
            <person name="Liu Y."/>
            <person name="Guan J."/>
            <person name="Zhang Y."/>
            <person name="Yu S."/>
            <person name="Liu X."/>
            <person name="Zhang Y."/>
            <person name="Hong G."/>
            <person name="Han B."/>
            <person name="Choisne N."/>
            <person name="Demange N."/>
            <person name="Orjeda G."/>
            <person name="Samain S."/>
            <person name="Cattolico L."/>
            <person name="Pelletier E."/>
            <person name="Couloux A."/>
            <person name="Segurens B."/>
            <person name="Wincker P."/>
            <person name="D'Hont A."/>
            <person name="Scarpelli C."/>
            <person name="Weissenbach J."/>
            <person name="Salanoubat M."/>
            <person name="Quetier F."/>
            <person name="Yu Y."/>
            <person name="Kim H.R."/>
            <person name="Rambo T."/>
            <person name="Currie J."/>
            <person name="Collura K."/>
            <person name="Luo M."/>
            <person name="Yang T."/>
            <person name="Ammiraju J.S.S."/>
            <person name="Engler F."/>
            <person name="Soderlund C."/>
            <person name="Wing R.A."/>
            <person name="Palmer L.E."/>
            <person name="de la Bastide M."/>
            <person name="Spiegel L."/>
            <person name="Nascimento L."/>
            <person name="Zutavern T."/>
            <person name="O'Shaughnessy A."/>
            <person name="Dike S."/>
            <person name="Dedhia N."/>
            <person name="Preston R."/>
            <person name="Balija V."/>
            <person name="McCombie W.R."/>
            <person name="Chow T."/>
            <person name="Chen H."/>
            <person name="Chung M."/>
            <person name="Chen C."/>
            <person name="Shaw J."/>
            <person name="Wu H."/>
            <person name="Hsiao K."/>
            <person name="Chao Y."/>
            <person name="Chu M."/>
            <person name="Cheng C."/>
            <person name="Hour A."/>
            <person name="Lee P."/>
            <person name="Lin S."/>
            <person name="Lin Y."/>
            <person name="Liou J."/>
            <person name="Liu S."/>
            <person name="Hsing Y."/>
            <person name="Raghuvanshi S."/>
            <person name="Mohanty A."/>
            <person name="Bharti A.K."/>
            <person name="Gaur A."/>
            <person name="Gupta V."/>
            <person name="Kumar D."/>
            <person name="Ravi V."/>
            <person name="Vij S."/>
            <person name="Kapur A."/>
            <person name="Khurana P."/>
            <person name="Khurana P."/>
            <person name="Khurana J.P."/>
            <person name="Tyagi A.K."/>
            <person name="Gaikwad K."/>
            <person name="Singh A."/>
            <person name="Dalal V."/>
            <person name="Srivastava S."/>
            <person name="Dixit A."/>
            <person name="Pal A.K."/>
            <person name="Ghazi I.A."/>
            <person name="Yadav M."/>
            <person name="Pandit A."/>
            <person name="Bhargava A."/>
            <person name="Sureshbabu K."/>
            <person name="Batra K."/>
            <person name="Sharma T.R."/>
            <person name="Mohapatra T."/>
            <person name="Singh N.K."/>
            <person name="Messing J."/>
            <person name="Nelson A.B."/>
            <person name="Fuks G."/>
            <person name="Kavchok S."/>
            <person name="Keizer G."/>
            <person name="Linton E."/>
            <person name="Llaca V."/>
            <person name="Song R."/>
            <person name="Tanyolac B."/>
            <person name="Young S."/>
            <person name="Ho-Il K."/>
            <person name="Hahn J.H."/>
            <person name="Sangsakoo G."/>
            <person name="Vanavichit A."/>
            <person name="de Mattos Luiz.A.T."/>
            <person name="Zimmer P.D."/>
            <person name="Malone G."/>
            <person name="Dellagostin O."/>
            <person name="de Oliveira A.C."/>
            <person name="Bevan M."/>
            <person name="Bancroft I."/>
            <person name="Minx P."/>
            <person name="Cordum H."/>
            <person name="Wilson R."/>
            <person name="Cheng Z."/>
            <person name="Jin W."/>
            <person name="Jiang J."/>
            <person name="Leong S.A."/>
            <person name="Iwama H."/>
            <person name="Gojobori T."/>
            <person name="Itoh T."/>
            <person name="Niimura Y."/>
            <person name="Fujii Y."/>
            <person name="Habara T."/>
            <person name="Sakai H."/>
            <person name="Sato Y."/>
            <person name="Wilson G."/>
            <person name="Kumar K."/>
            <person name="McCouch S."/>
            <person name="Juretic N."/>
            <person name="Hoen D."/>
            <person name="Wright S."/>
            <person name="Bruskiewich R."/>
            <person name="Bureau T."/>
            <person name="Miyao A."/>
            <person name="Hirochika H."/>
            <person name="Nishikawa T."/>
            <person name="Kadowaki K."/>
            <person name="Sugiura M."/>
            <person name="Burr B."/>
            <person name="Sasaki T."/>
        </authorList>
    </citation>
    <scope>NUCLEOTIDE SEQUENCE [LARGE SCALE GENOMIC DNA]</scope>
    <source>
        <strain evidence="3">cv. Nipponbare</strain>
    </source>
</reference>
<dbReference type="Proteomes" id="UP000059680">
    <property type="component" value="Chromosome 1"/>
</dbReference>
<keyword evidence="3" id="KW-1185">Reference proteome</keyword>
<reference evidence="2 3" key="2">
    <citation type="journal article" date="2013" name="Plant Cell Physiol.">
        <title>Rice Annotation Project Database (RAP-DB): an integrative and interactive database for rice genomics.</title>
        <authorList>
            <person name="Sakai H."/>
            <person name="Lee S.S."/>
            <person name="Tanaka T."/>
            <person name="Numa H."/>
            <person name="Kim J."/>
            <person name="Kawahara Y."/>
            <person name="Wakimoto H."/>
            <person name="Yang C.C."/>
            <person name="Iwamoto M."/>
            <person name="Abe T."/>
            <person name="Yamada Y."/>
            <person name="Muto A."/>
            <person name="Inokuchi H."/>
            <person name="Ikemura T."/>
            <person name="Matsumoto T."/>
            <person name="Sasaki T."/>
            <person name="Itoh T."/>
        </authorList>
    </citation>
    <scope>NUCLEOTIDE SEQUENCE [LARGE SCALE GENOMIC DNA]</scope>
    <source>
        <strain evidence="3">cv. Nipponbare</strain>
    </source>
</reference>
<gene>
    <name evidence="2" type="ordered locus">Os01g0929901</name>
    <name evidence="2" type="ORF">OSNPB_010929901</name>
</gene>
<keyword evidence="1" id="KW-0732">Signal</keyword>
<feature type="chain" id="PRO_5006056279" evidence="1">
    <location>
        <begin position="27"/>
        <end position="91"/>
    </location>
</feature>
<protein>
    <submittedName>
        <fullName evidence="2">Os01g0929901 protein</fullName>
    </submittedName>
</protein>
<evidence type="ECO:0000313" key="2">
    <source>
        <dbReference type="EMBL" id="BAS76026.1"/>
    </source>
</evidence>
<reference evidence="2 3" key="3">
    <citation type="journal article" date="2013" name="Rice">
        <title>Improvement of the Oryza sativa Nipponbare reference genome using next generation sequence and optical map data.</title>
        <authorList>
            <person name="Kawahara Y."/>
            <person name="de la Bastide M."/>
            <person name="Hamilton J.P."/>
            <person name="Kanamori H."/>
            <person name="McCombie W.R."/>
            <person name="Ouyang S."/>
            <person name="Schwartz D.C."/>
            <person name="Tanaka T."/>
            <person name="Wu J."/>
            <person name="Zhou S."/>
            <person name="Childs K.L."/>
            <person name="Davidson R.M."/>
            <person name="Lin H."/>
            <person name="Quesada-Ocampo L."/>
            <person name="Vaillancourt B."/>
            <person name="Sakai H."/>
            <person name="Lee S.S."/>
            <person name="Kim J."/>
            <person name="Numa H."/>
            <person name="Itoh T."/>
            <person name="Buell C.R."/>
            <person name="Matsumoto T."/>
        </authorList>
    </citation>
    <scope>NUCLEOTIDE SEQUENCE [LARGE SCALE GENOMIC DNA]</scope>
    <source>
        <strain evidence="3">cv. Nipponbare</strain>
    </source>
</reference>
<dbReference type="InParanoid" id="A0A0P0VCE5"/>
<sequence>MAAGKVGIAAALLVIAATMLPAAASGDRVVAAPASTGGAGGGEADQCVSRCVGEMQACEAEAASRCAATLSRRGGPCGGCENEYLGCIDIC</sequence>
<accession>A0A0P0VCE5</accession>
<name>A0A0P0VCE5_ORYSJ</name>
<dbReference type="EMBL" id="AP014957">
    <property type="protein sequence ID" value="BAS76026.1"/>
    <property type="molecule type" value="Genomic_DNA"/>
</dbReference>
<evidence type="ECO:0000313" key="3">
    <source>
        <dbReference type="Proteomes" id="UP000059680"/>
    </source>
</evidence>
<evidence type="ECO:0000256" key="1">
    <source>
        <dbReference type="SAM" id="SignalP"/>
    </source>
</evidence>
<dbReference type="PaxDb" id="39947-A0A0P0VCE5"/>